<dbReference type="InterPro" id="IPR013685">
    <property type="entry name" value="POTRA_FtsQ_type"/>
</dbReference>
<organism evidence="8 9">
    <name type="scientific">Laedolimicola ammoniilytica</name>
    <dbReference type="NCBI Taxonomy" id="2981771"/>
    <lineage>
        <taxon>Bacteria</taxon>
        <taxon>Bacillati</taxon>
        <taxon>Bacillota</taxon>
        <taxon>Clostridia</taxon>
        <taxon>Lachnospirales</taxon>
        <taxon>Lachnospiraceae</taxon>
        <taxon>Laedolimicola</taxon>
    </lineage>
</organism>
<keyword evidence="1" id="KW-1003">Cell membrane</keyword>
<dbReference type="Proteomes" id="UP001652461">
    <property type="component" value="Unassembled WGS sequence"/>
</dbReference>
<gene>
    <name evidence="8" type="ORF">OCV63_03805</name>
</gene>
<evidence type="ECO:0000256" key="6">
    <source>
        <dbReference type="SAM" id="Phobius"/>
    </source>
</evidence>
<dbReference type="InterPro" id="IPR050487">
    <property type="entry name" value="FtsQ_DivIB"/>
</dbReference>
<keyword evidence="9" id="KW-1185">Reference proteome</keyword>
<keyword evidence="6" id="KW-0472">Membrane</keyword>
<protein>
    <submittedName>
        <fullName evidence="8">FtsQ-type POTRA domain-containing protein</fullName>
    </submittedName>
</protein>
<evidence type="ECO:0000313" key="8">
    <source>
        <dbReference type="EMBL" id="MCU6696021.1"/>
    </source>
</evidence>
<keyword evidence="3 6" id="KW-0812">Transmembrane</keyword>
<sequence>MLKFREREKIKVRKRRGKGLLTAILVLLVLALLAVGVISLFKIRKVEITGNSFYSAREIQERIITDRYTENSLYLYLKYKYFNKEEIPFVDKIEVSLQGPGKVKIRVYEKSVIGYVTYMGSNFYFDKDGVVVESSVDVKENIPCISGVRFTSLAMYQKLAVEDDKIFSRILNITQLLKKYELSPDKIEFGTDLTLALYFGDVKVALGSSGDLENKMGRLHDIYSDLEGLSGTLHMENYTADSKFISFEKADSTE</sequence>
<feature type="transmembrane region" description="Helical" evidence="6">
    <location>
        <begin position="20"/>
        <end position="41"/>
    </location>
</feature>
<feature type="domain" description="POTRA" evidence="7">
    <location>
        <begin position="41"/>
        <end position="109"/>
    </location>
</feature>
<evidence type="ECO:0000259" key="7">
    <source>
        <dbReference type="Pfam" id="PF08478"/>
    </source>
</evidence>
<dbReference type="RefSeq" id="WP_158362112.1">
    <property type="nucleotide sequence ID" value="NZ_JAOQKC010000004.1"/>
</dbReference>
<keyword evidence="2" id="KW-0132">Cell division</keyword>
<evidence type="ECO:0000256" key="3">
    <source>
        <dbReference type="ARBA" id="ARBA00022692"/>
    </source>
</evidence>
<evidence type="ECO:0000256" key="4">
    <source>
        <dbReference type="ARBA" id="ARBA00022989"/>
    </source>
</evidence>
<proteinExistence type="predicted"/>
<evidence type="ECO:0000256" key="1">
    <source>
        <dbReference type="ARBA" id="ARBA00022475"/>
    </source>
</evidence>
<keyword evidence="4 6" id="KW-1133">Transmembrane helix</keyword>
<keyword evidence="5" id="KW-0131">Cell cycle</keyword>
<evidence type="ECO:0000256" key="2">
    <source>
        <dbReference type="ARBA" id="ARBA00022618"/>
    </source>
</evidence>
<dbReference type="EMBL" id="JAOQKC010000004">
    <property type="protein sequence ID" value="MCU6696021.1"/>
    <property type="molecule type" value="Genomic_DNA"/>
</dbReference>
<dbReference type="Pfam" id="PF08478">
    <property type="entry name" value="POTRA_1"/>
    <property type="match status" value="1"/>
</dbReference>
<dbReference type="PANTHER" id="PTHR37820:SF1">
    <property type="entry name" value="CELL DIVISION PROTEIN FTSQ"/>
    <property type="match status" value="1"/>
</dbReference>
<evidence type="ECO:0000313" key="9">
    <source>
        <dbReference type="Proteomes" id="UP001652461"/>
    </source>
</evidence>
<comment type="caution">
    <text evidence="8">The sequence shown here is derived from an EMBL/GenBank/DDBJ whole genome shotgun (WGS) entry which is preliminary data.</text>
</comment>
<dbReference type="PANTHER" id="PTHR37820">
    <property type="entry name" value="CELL DIVISION PROTEIN DIVIB"/>
    <property type="match status" value="1"/>
</dbReference>
<name>A0ABT2RUM8_9FIRM</name>
<evidence type="ECO:0000256" key="5">
    <source>
        <dbReference type="ARBA" id="ARBA00023306"/>
    </source>
</evidence>
<accession>A0ABT2RUM8</accession>
<reference evidence="8 9" key="1">
    <citation type="journal article" date="2021" name="ISME Commun">
        <title>Automated analysis of genomic sequences facilitates high-throughput and comprehensive description of bacteria.</title>
        <authorList>
            <person name="Hitch T.C.A."/>
        </authorList>
    </citation>
    <scope>NUCLEOTIDE SEQUENCE [LARGE SCALE GENOMIC DNA]</scope>
    <source>
        <strain evidence="8 9">Sanger_04</strain>
    </source>
</reference>